<organism evidence="1 2">
    <name type="scientific">Scleroderma citrinum Foug A</name>
    <dbReference type="NCBI Taxonomy" id="1036808"/>
    <lineage>
        <taxon>Eukaryota</taxon>
        <taxon>Fungi</taxon>
        <taxon>Dikarya</taxon>
        <taxon>Basidiomycota</taxon>
        <taxon>Agaricomycotina</taxon>
        <taxon>Agaricomycetes</taxon>
        <taxon>Agaricomycetidae</taxon>
        <taxon>Boletales</taxon>
        <taxon>Sclerodermatineae</taxon>
        <taxon>Sclerodermataceae</taxon>
        <taxon>Scleroderma</taxon>
    </lineage>
</organism>
<evidence type="ECO:0000313" key="1">
    <source>
        <dbReference type="EMBL" id="KIM58223.1"/>
    </source>
</evidence>
<dbReference type="Proteomes" id="UP000053989">
    <property type="component" value="Unassembled WGS sequence"/>
</dbReference>
<dbReference type="InParanoid" id="A0A0C2Z8F7"/>
<protein>
    <submittedName>
        <fullName evidence="1">Uncharacterized protein</fullName>
    </submittedName>
</protein>
<dbReference type="HOGENOM" id="CLU_3070068_0_0_1"/>
<dbReference type="AlphaFoldDB" id="A0A0C2Z8F7"/>
<evidence type="ECO:0000313" key="2">
    <source>
        <dbReference type="Proteomes" id="UP000053989"/>
    </source>
</evidence>
<reference evidence="2" key="2">
    <citation type="submission" date="2015-01" db="EMBL/GenBank/DDBJ databases">
        <title>Evolutionary Origins and Diversification of the Mycorrhizal Mutualists.</title>
        <authorList>
            <consortium name="DOE Joint Genome Institute"/>
            <consortium name="Mycorrhizal Genomics Consortium"/>
            <person name="Kohler A."/>
            <person name="Kuo A."/>
            <person name="Nagy L.G."/>
            <person name="Floudas D."/>
            <person name="Copeland A."/>
            <person name="Barry K.W."/>
            <person name="Cichocki N."/>
            <person name="Veneault-Fourrey C."/>
            <person name="LaButti K."/>
            <person name="Lindquist E.A."/>
            <person name="Lipzen A."/>
            <person name="Lundell T."/>
            <person name="Morin E."/>
            <person name="Murat C."/>
            <person name="Riley R."/>
            <person name="Ohm R."/>
            <person name="Sun H."/>
            <person name="Tunlid A."/>
            <person name="Henrissat B."/>
            <person name="Grigoriev I.V."/>
            <person name="Hibbett D.S."/>
            <person name="Martin F."/>
        </authorList>
    </citation>
    <scope>NUCLEOTIDE SEQUENCE [LARGE SCALE GENOMIC DNA]</scope>
    <source>
        <strain evidence="2">Foug A</strain>
    </source>
</reference>
<gene>
    <name evidence="1" type="ORF">SCLCIDRAFT_1099563</name>
</gene>
<reference evidence="1 2" key="1">
    <citation type="submission" date="2014-04" db="EMBL/GenBank/DDBJ databases">
        <authorList>
            <consortium name="DOE Joint Genome Institute"/>
            <person name="Kuo A."/>
            <person name="Kohler A."/>
            <person name="Nagy L.G."/>
            <person name="Floudas D."/>
            <person name="Copeland A."/>
            <person name="Barry K.W."/>
            <person name="Cichocki N."/>
            <person name="Veneault-Fourrey C."/>
            <person name="LaButti K."/>
            <person name="Lindquist E.A."/>
            <person name="Lipzen A."/>
            <person name="Lundell T."/>
            <person name="Morin E."/>
            <person name="Murat C."/>
            <person name="Sun H."/>
            <person name="Tunlid A."/>
            <person name="Henrissat B."/>
            <person name="Grigoriev I.V."/>
            <person name="Hibbett D.S."/>
            <person name="Martin F."/>
            <person name="Nordberg H.P."/>
            <person name="Cantor M.N."/>
            <person name="Hua S.X."/>
        </authorList>
    </citation>
    <scope>NUCLEOTIDE SEQUENCE [LARGE SCALE GENOMIC DNA]</scope>
    <source>
        <strain evidence="1 2">Foug A</strain>
    </source>
</reference>
<sequence>MDDNDYRHHWCSQQDNGDDDNDNYHCIPCHFHHYDDIRPSPGKSPHHHCLCHH</sequence>
<accession>A0A0C2Z8F7</accession>
<keyword evidence="2" id="KW-1185">Reference proteome</keyword>
<name>A0A0C2Z8F7_9AGAM</name>
<dbReference type="EMBL" id="KN822089">
    <property type="protein sequence ID" value="KIM58223.1"/>
    <property type="molecule type" value="Genomic_DNA"/>
</dbReference>
<proteinExistence type="predicted"/>